<dbReference type="InterPro" id="IPR001245">
    <property type="entry name" value="Ser-Thr/Tyr_kinase_cat_dom"/>
</dbReference>
<keyword evidence="4 13" id="KW-0812">Transmembrane</keyword>
<evidence type="ECO:0000259" key="14">
    <source>
        <dbReference type="PROSITE" id="PS50011"/>
    </source>
</evidence>
<dbReference type="SUPFAM" id="SSF56112">
    <property type="entry name" value="Protein kinase-like (PK-like)"/>
    <property type="match status" value="1"/>
</dbReference>
<dbReference type="PROSITE" id="PS00108">
    <property type="entry name" value="PROTEIN_KINASE_ST"/>
    <property type="match status" value="1"/>
</dbReference>
<feature type="transmembrane region" description="Helical" evidence="13">
    <location>
        <begin position="261"/>
        <end position="283"/>
    </location>
</feature>
<dbReference type="PROSITE" id="PS00107">
    <property type="entry name" value="PROTEIN_KINASE_ATP"/>
    <property type="match status" value="1"/>
</dbReference>
<evidence type="ECO:0000256" key="7">
    <source>
        <dbReference type="ARBA" id="ARBA00022777"/>
    </source>
</evidence>
<dbReference type="FunFam" id="2.60.120.430:FF:000007">
    <property type="entry name" value="FERONIA receptor-like kinase"/>
    <property type="match status" value="1"/>
</dbReference>
<evidence type="ECO:0000313" key="16">
    <source>
        <dbReference type="Proteomes" id="UP000242715"/>
    </source>
</evidence>
<gene>
    <name evidence="15" type="ORF">TSUD_170080</name>
</gene>
<dbReference type="GO" id="GO:0016020">
    <property type="term" value="C:membrane"/>
    <property type="evidence" value="ECO:0007669"/>
    <property type="project" value="UniProtKB-SubCell"/>
</dbReference>
<dbReference type="CDD" id="cd14066">
    <property type="entry name" value="STKc_IRAK"/>
    <property type="match status" value="1"/>
</dbReference>
<dbReference type="OrthoDB" id="1403677at2759"/>
<dbReference type="InterPro" id="IPR024788">
    <property type="entry name" value="Malectin-like_Carb-bd_dom"/>
</dbReference>
<dbReference type="Gene3D" id="3.30.200.20">
    <property type="entry name" value="Phosphorylase Kinase, domain 1"/>
    <property type="match status" value="1"/>
</dbReference>
<dbReference type="FunFam" id="1.10.510.10:FF:000252">
    <property type="entry name" value="Receptor-like protein kinase FERONIA"/>
    <property type="match status" value="1"/>
</dbReference>
<dbReference type="EMBL" id="DF973887">
    <property type="protein sequence ID" value="GAU41897.1"/>
    <property type="molecule type" value="Genomic_DNA"/>
</dbReference>
<dbReference type="GO" id="GO:0005524">
    <property type="term" value="F:ATP binding"/>
    <property type="evidence" value="ECO:0007669"/>
    <property type="project" value="UniProtKB-UniRule"/>
</dbReference>
<keyword evidence="5" id="KW-0732">Signal</keyword>
<evidence type="ECO:0000256" key="11">
    <source>
        <dbReference type="ARBA" id="ARBA00023180"/>
    </source>
</evidence>
<evidence type="ECO:0000256" key="2">
    <source>
        <dbReference type="ARBA" id="ARBA00022527"/>
    </source>
</evidence>
<name>A0A2Z6PDW8_TRISU</name>
<evidence type="ECO:0000256" key="8">
    <source>
        <dbReference type="ARBA" id="ARBA00022840"/>
    </source>
</evidence>
<organism evidence="15 16">
    <name type="scientific">Trifolium subterraneum</name>
    <name type="common">Subterranean clover</name>
    <dbReference type="NCBI Taxonomy" id="3900"/>
    <lineage>
        <taxon>Eukaryota</taxon>
        <taxon>Viridiplantae</taxon>
        <taxon>Streptophyta</taxon>
        <taxon>Embryophyta</taxon>
        <taxon>Tracheophyta</taxon>
        <taxon>Spermatophyta</taxon>
        <taxon>Magnoliopsida</taxon>
        <taxon>eudicotyledons</taxon>
        <taxon>Gunneridae</taxon>
        <taxon>Pentapetalae</taxon>
        <taxon>rosids</taxon>
        <taxon>fabids</taxon>
        <taxon>Fabales</taxon>
        <taxon>Fabaceae</taxon>
        <taxon>Papilionoideae</taxon>
        <taxon>50 kb inversion clade</taxon>
        <taxon>NPAAA clade</taxon>
        <taxon>Hologalegina</taxon>
        <taxon>IRL clade</taxon>
        <taxon>Trifolieae</taxon>
        <taxon>Trifolium</taxon>
    </lineage>
</organism>
<evidence type="ECO:0000256" key="1">
    <source>
        <dbReference type="ARBA" id="ARBA00004479"/>
    </source>
</evidence>
<keyword evidence="11" id="KW-0325">Glycoprotein</keyword>
<dbReference type="InterPro" id="IPR008271">
    <property type="entry name" value="Ser/Thr_kinase_AS"/>
</dbReference>
<dbReference type="InterPro" id="IPR017441">
    <property type="entry name" value="Protein_kinase_ATP_BS"/>
</dbReference>
<evidence type="ECO:0000256" key="3">
    <source>
        <dbReference type="ARBA" id="ARBA00022679"/>
    </source>
</evidence>
<evidence type="ECO:0000313" key="15">
    <source>
        <dbReference type="EMBL" id="GAU41897.1"/>
    </source>
</evidence>
<keyword evidence="16" id="KW-1185">Reference proteome</keyword>
<dbReference type="InterPro" id="IPR011009">
    <property type="entry name" value="Kinase-like_dom_sf"/>
</dbReference>
<protein>
    <recommendedName>
        <fullName evidence="14">Protein kinase domain-containing protein</fullName>
    </recommendedName>
</protein>
<keyword evidence="7" id="KW-0418">Kinase</keyword>
<dbReference type="Pfam" id="PF07714">
    <property type="entry name" value="PK_Tyr_Ser-Thr"/>
    <property type="match status" value="1"/>
</dbReference>
<dbReference type="GO" id="GO:0004674">
    <property type="term" value="F:protein serine/threonine kinase activity"/>
    <property type="evidence" value="ECO:0007669"/>
    <property type="project" value="UniProtKB-KW"/>
</dbReference>
<keyword evidence="8 12" id="KW-0067">ATP-binding</keyword>
<reference evidence="16" key="1">
    <citation type="journal article" date="2017" name="Front. Plant Sci.">
        <title>Climate Clever Clovers: New Paradigm to Reduce the Environmental Footprint of Ruminants by Breeding Low Methanogenic Forages Utilizing Haplotype Variation.</title>
        <authorList>
            <person name="Kaur P."/>
            <person name="Appels R."/>
            <person name="Bayer P.E."/>
            <person name="Keeble-Gagnere G."/>
            <person name="Wang J."/>
            <person name="Hirakawa H."/>
            <person name="Shirasawa K."/>
            <person name="Vercoe P."/>
            <person name="Stefanova K."/>
            <person name="Durmic Z."/>
            <person name="Nichols P."/>
            <person name="Revell C."/>
            <person name="Isobe S.N."/>
            <person name="Edwards D."/>
            <person name="Erskine W."/>
        </authorList>
    </citation>
    <scope>NUCLEOTIDE SEQUENCE [LARGE SCALE GENOMIC DNA]</scope>
    <source>
        <strain evidence="16">cv. Daliak</strain>
    </source>
</reference>
<evidence type="ECO:0000256" key="4">
    <source>
        <dbReference type="ARBA" id="ARBA00022692"/>
    </source>
</evidence>
<keyword evidence="2" id="KW-0723">Serine/threonine-protein kinase</keyword>
<keyword evidence="9 13" id="KW-1133">Transmembrane helix</keyword>
<dbReference type="PANTHER" id="PTHR47989">
    <property type="entry name" value="OS01G0750732 PROTEIN"/>
    <property type="match status" value="1"/>
</dbReference>
<dbReference type="SMART" id="SM00220">
    <property type="entry name" value="S_TKc"/>
    <property type="match status" value="1"/>
</dbReference>
<keyword evidence="10 13" id="KW-0472">Membrane</keyword>
<sequence>MPSFLYYTDLDDSNYHLNLLDTDNREYQIHNDKALETVYRVDVGDNQVPPSKDTGMFRNWDNDFPLYLEKQYPLSVSSDFGDQLNYLRNTVPNYTAPEVVYLTARSYGMNATEDYNVTWNFEVDSNFTYMVRLHFCEFDYHINNEGDRVFQIFIDDTLAEQNADVIRWSGGNRVPVYRDYAVTMYHQEGSSQIERVNLTIKLQRAPNSTYTVYSDVTLNGIEMFKISDSNNNLAGLYPIKHVVLSPKQLPTQQSKLKRSTIVMVFVVGLSCLLLAFVMGIIVFQKRRRRLESHLEMEASSWKTKKEGSSALPSHLCRYFRIAEIRAATNNFEDIFMIGVGGFGNVYKGYIDEVTPVAIKRLKSGSRQGVNEFLNEIELLSQLRHIHLVSLIGYCNDDAEMILIYDFMQRGTLRENLYGSNNEPLRWNKRLEILLGAARGLHYLHTGAKHNIIHRDVKSTNILLDEKWVAKVSDFGLSKVGPMGISNSHISTMVKGSIGYLDPECYLRHRLTLKSDVYSFGVVLLEVLCARPPLDHSLDTKNVSLVAMFKRCYDEGVIIEEMVDPFIKDSMTSECLKCYCEMVLSCLHEDGNQRMSMSEVVGTLEFMLELVMNEEEDKKFDESDVCFTNSSDDYGSHTSELSTISTI</sequence>
<dbReference type="Gene3D" id="1.10.510.10">
    <property type="entry name" value="Transferase(Phosphotransferase) domain 1"/>
    <property type="match status" value="1"/>
</dbReference>
<dbReference type="AlphaFoldDB" id="A0A2Z6PDW8"/>
<dbReference type="Gene3D" id="2.60.120.430">
    <property type="entry name" value="Galactose-binding lectin"/>
    <property type="match status" value="1"/>
</dbReference>
<accession>A0A2Z6PDW8</accession>
<dbReference type="PROSITE" id="PS50011">
    <property type="entry name" value="PROTEIN_KINASE_DOM"/>
    <property type="match status" value="1"/>
</dbReference>
<feature type="binding site" evidence="12">
    <location>
        <position position="359"/>
    </location>
    <ligand>
        <name>ATP</name>
        <dbReference type="ChEBI" id="CHEBI:30616"/>
    </ligand>
</feature>
<evidence type="ECO:0000256" key="6">
    <source>
        <dbReference type="ARBA" id="ARBA00022741"/>
    </source>
</evidence>
<dbReference type="Proteomes" id="UP000242715">
    <property type="component" value="Unassembled WGS sequence"/>
</dbReference>
<proteinExistence type="predicted"/>
<feature type="domain" description="Protein kinase" evidence="14">
    <location>
        <begin position="331"/>
        <end position="606"/>
    </location>
</feature>
<dbReference type="FunFam" id="3.30.200.20:FF:000039">
    <property type="entry name" value="receptor-like protein kinase FERONIA"/>
    <property type="match status" value="1"/>
</dbReference>
<keyword evidence="6 12" id="KW-0547">Nucleotide-binding</keyword>
<dbReference type="PANTHER" id="PTHR47989:SF62">
    <property type="entry name" value="OS05G0423500 PROTEIN"/>
    <property type="match status" value="1"/>
</dbReference>
<comment type="subcellular location">
    <subcellularLocation>
        <location evidence="1">Membrane</location>
        <topology evidence="1">Single-pass type I membrane protein</topology>
    </subcellularLocation>
</comment>
<dbReference type="Pfam" id="PF12819">
    <property type="entry name" value="Malectin_like"/>
    <property type="match status" value="1"/>
</dbReference>
<keyword evidence="3" id="KW-0808">Transferase</keyword>
<dbReference type="InterPro" id="IPR000719">
    <property type="entry name" value="Prot_kinase_dom"/>
</dbReference>
<evidence type="ECO:0000256" key="5">
    <source>
        <dbReference type="ARBA" id="ARBA00022729"/>
    </source>
</evidence>
<evidence type="ECO:0000256" key="9">
    <source>
        <dbReference type="ARBA" id="ARBA00022989"/>
    </source>
</evidence>
<evidence type="ECO:0000256" key="12">
    <source>
        <dbReference type="PROSITE-ProRule" id="PRU10141"/>
    </source>
</evidence>
<evidence type="ECO:0000256" key="10">
    <source>
        <dbReference type="ARBA" id="ARBA00023136"/>
    </source>
</evidence>
<evidence type="ECO:0000256" key="13">
    <source>
        <dbReference type="SAM" id="Phobius"/>
    </source>
</evidence>